<reference evidence="3" key="2">
    <citation type="submission" date="2015-07" db="EMBL/GenBank/DDBJ databases">
        <authorList>
            <person name="Noorani M."/>
        </authorList>
    </citation>
    <scope>NUCLEOTIDE SEQUENCE</scope>
    <source>
        <strain evidence="3">Yugu1</strain>
    </source>
</reference>
<evidence type="ECO:0000313" key="4">
    <source>
        <dbReference type="EnsemblPlants" id="KQL01082"/>
    </source>
</evidence>
<name>K3YKV7_SETIT</name>
<reference evidence="3 5" key="1">
    <citation type="journal article" date="2012" name="Nat. Biotechnol.">
        <title>Reference genome sequence of the model plant Setaria.</title>
        <authorList>
            <person name="Bennetzen J.L."/>
            <person name="Schmutz J."/>
            <person name="Wang H."/>
            <person name="Percifield R."/>
            <person name="Hawkins J."/>
            <person name="Pontaroli A.C."/>
            <person name="Estep M."/>
            <person name="Feng L."/>
            <person name="Vaughn J.N."/>
            <person name="Grimwood J."/>
            <person name="Jenkins J."/>
            <person name="Barry K."/>
            <person name="Lindquist E."/>
            <person name="Hellsten U."/>
            <person name="Deshpande S."/>
            <person name="Wang X."/>
            <person name="Wu X."/>
            <person name="Mitros T."/>
            <person name="Triplett J."/>
            <person name="Yang X."/>
            <person name="Ye C.Y."/>
            <person name="Mauro-Herrera M."/>
            <person name="Wang L."/>
            <person name="Li P."/>
            <person name="Sharma M."/>
            <person name="Sharma R."/>
            <person name="Ronald P.C."/>
            <person name="Panaud O."/>
            <person name="Kellogg E.A."/>
            <person name="Brutnell T.P."/>
            <person name="Doust A.N."/>
            <person name="Tuskan G.A."/>
            <person name="Rokhsar D."/>
            <person name="Devos K.M."/>
        </authorList>
    </citation>
    <scope>NUCLEOTIDE SEQUENCE [LARGE SCALE GENOMIC DNA]</scope>
    <source>
        <strain evidence="5">cv. Yugu1</strain>
        <strain evidence="3">Yugu1</strain>
    </source>
</reference>
<dbReference type="eggNOG" id="ENOG502R7NQ">
    <property type="taxonomic scope" value="Eukaryota"/>
</dbReference>
<dbReference type="InterPro" id="IPR055357">
    <property type="entry name" value="LRR_At1g61320_AtMIF1"/>
</dbReference>
<evidence type="ECO:0000259" key="2">
    <source>
        <dbReference type="Pfam" id="PF23622"/>
    </source>
</evidence>
<evidence type="ECO:0000313" key="3">
    <source>
        <dbReference type="EMBL" id="RCV30371.1"/>
    </source>
</evidence>
<evidence type="ECO:0000313" key="5">
    <source>
        <dbReference type="Proteomes" id="UP000004995"/>
    </source>
</evidence>
<dbReference type="Gramene" id="KQL01082">
    <property type="protein sequence ID" value="KQL01082"/>
    <property type="gene ID" value="SETIT_014877mg"/>
</dbReference>
<evidence type="ECO:0000259" key="1">
    <source>
        <dbReference type="Pfam" id="PF08387"/>
    </source>
</evidence>
<dbReference type="STRING" id="4555.K3YKV7"/>
<dbReference type="InterPro" id="IPR053772">
    <property type="entry name" value="At1g61320/At1g61330-like"/>
</dbReference>
<dbReference type="OrthoDB" id="673865at2759"/>
<keyword evidence="5" id="KW-1185">Reference proteome</keyword>
<accession>K3YKV7</accession>
<protein>
    <submittedName>
        <fullName evidence="3 4">Uncharacterized protein</fullName>
    </submittedName>
</protein>
<sequence length="407" mass="46511">DILHHIHSLLPLRDAARAACSSRTFLRSWRCRPILTLNRHILGSNANAPQESFSCRIDNILRNHSGIGVKIFMLELYGIFYACHYLDRWLQIAVTPGIEKLTLQLCHRDKMKYNVPCTLLSDGVRNSIQCLQLSLCAFHPTAELGPLRKLTKYFLSNSPALKQLDLSECQEIMCLKIPCVLLQLHCLKVSYCSKLRVIETKARNLFSFILIGERVKVSLGETMQMKNLCMHRRNLVCYARTELPSNMPNLETLSIGSYYERVNTPMLPTKFLFLKCLSIFLKWTFCPSYDYFSLVSFLDGSPSLDLRQIPEQHHDHLKSVKIIGFSSAKSLVELTRYILKNAKSLDCLTLDTTYGDPKCDTEIAGFLMEARRGAAAIRTYIEDKVPSRVKLTVVEHCRRCHADTLSE</sequence>
<dbReference type="EMBL" id="CM003533">
    <property type="protein sequence ID" value="RCV30371.1"/>
    <property type="molecule type" value="Genomic_DNA"/>
</dbReference>
<reference evidence="4" key="3">
    <citation type="submission" date="2018-08" db="UniProtKB">
        <authorList>
            <consortium name="EnsemblPlants"/>
        </authorList>
    </citation>
    <scope>IDENTIFICATION</scope>
    <source>
        <strain evidence="4">Yugu1</strain>
    </source>
</reference>
<dbReference type="OMA" id="YACHYLD"/>
<feature type="domain" description="FBD" evidence="1">
    <location>
        <begin position="310"/>
        <end position="350"/>
    </location>
</feature>
<feature type="domain" description="At1g61320/AtMIF1 LRR" evidence="2">
    <location>
        <begin position="60"/>
        <end position="305"/>
    </location>
</feature>
<dbReference type="Pfam" id="PF23622">
    <property type="entry name" value="LRR_At1g61320_AtMIF1"/>
    <property type="match status" value="1"/>
</dbReference>
<organism evidence="4 5">
    <name type="scientific">Setaria italica</name>
    <name type="common">Foxtail millet</name>
    <name type="synonym">Panicum italicum</name>
    <dbReference type="NCBI Taxonomy" id="4555"/>
    <lineage>
        <taxon>Eukaryota</taxon>
        <taxon>Viridiplantae</taxon>
        <taxon>Streptophyta</taxon>
        <taxon>Embryophyta</taxon>
        <taxon>Tracheophyta</taxon>
        <taxon>Spermatophyta</taxon>
        <taxon>Magnoliopsida</taxon>
        <taxon>Liliopsida</taxon>
        <taxon>Poales</taxon>
        <taxon>Poaceae</taxon>
        <taxon>PACMAD clade</taxon>
        <taxon>Panicoideae</taxon>
        <taxon>Panicodae</taxon>
        <taxon>Paniceae</taxon>
        <taxon>Cenchrinae</taxon>
        <taxon>Setaria</taxon>
    </lineage>
</organism>
<dbReference type="HOGENOM" id="CLU_010721_4_0_1"/>
<dbReference type="PANTHER" id="PTHR34145:SF6">
    <property type="entry name" value="F-BOX DOMAIN-CONTAINING PROTEIN"/>
    <property type="match status" value="1"/>
</dbReference>
<gene>
    <name evidence="3" type="ORF">SETIT_6G089100v2</name>
</gene>
<dbReference type="PANTHER" id="PTHR34145">
    <property type="entry name" value="OS02G0105600 PROTEIN"/>
    <property type="match status" value="1"/>
</dbReference>
<dbReference type="AlphaFoldDB" id="K3YKV7"/>
<dbReference type="Pfam" id="PF08387">
    <property type="entry name" value="FBD"/>
    <property type="match status" value="1"/>
</dbReference>
<proteinExistence type="predicted"/>
<dbReference type="EnsemblPlants" id="KQL01082">
    <property type="protein sequence ID" value="KQL01082"/>
    <property type="gene ID" value="SETIT_014877mg"/>
</dbReference>
<dbReference type="InterPro" id="IPR006566">
    <property type="entry name" value="FBD"/>
</dbReference>
<dbReference type="EMBL" id="AGNK02003604">
    <property type="status" value="NOT_ANNOTATED_CDS"/>
    <property type="molecule type" value="Genomic_DNA"/>
</dbReference>
<dbReference type="Proteomes" id="UP000004995">
    <property type="component" value="Unassembled WGS sequence"/>
</dbReference>